<evidence type="ECO:0000313" key="3">
    <source>
        <dbReference type="Proteomes" id="UP000528432"/>
    </source>
</evidence>
<sequence length="171" mass="19258">MEKAHKHIGLFVAIIVIVFSISFFNNYIGTCKSNIEKDARISQKISDDWQVAKQTTETMSAMIFYDENLSDYTFSIYVKPKGLSLGYFFKYGGSTGSIMESIAEVHMNGYNERAYISMNKQQLSKVEIGNGKNTEIIKIDSRKPFALILSVNIGVATFYDINNNVVNPIPI</sequence>
<gene>
    <name evidence="2" type="ORF">HMJ28_03525</name>
</gene>
<reference evidence="2 3" key="1">
    <citation type="submission" date="2020-05" db="EMBL/GenBank/DDBJ databases">
        <title>Draft genome sequence of Clostridium cochlearium strain AGROS13 isolated from a sheep dairy farm in New Zealand.</title>
        <authorList>
            <person name="Gupta T.B."/>
            <person name="Jauregui R."/>
            <person name="Risson A.N."/>
            <person name="Brightwell G."/>
            <person name="Maclean P."/>
        </authorList>
    </citation>
    <scope>NUCLEOTIDE SEQUENCE [LARGE SCALE GENOMIC DNA]</scope>
    <source>
        <strain evidence="2 3">AGROS13</strain>
    </source>
</reference>
<keyword evidence="1" id="KW-1133">Transmembrane helix</keyword>
<proteinExistence type="predicted"/>
<name>A0A7Y3V684_CLOCO</name>
<protein>
    <submittedName>
        <fullName evidence="2">Uncharacterized protein</fullName>
    </submittedName>
</protein>
<dbReference type="AlphaFoldDB" id="A0A7Y3V684"/>
<feature type="transmembrane region" description="Helical" evidence="1">
    <location>
        <begin position="7"/>
        <end position="28"/>
    </location>
</feature>
<evidence type="ECO:0000313" key="2">
    <source>
        <dbReference type="EMBL" id="NOH15463.1"/>
    </source>
</evidence>
<evidence type="ECO:0000256" key="1">
    <source>
        <dbReference type="SAM" id="Phobius"/>
    </source>
</evidence>
<dbReference type="Proteomes" id="UP000528432">
    <property type="component" value="Unassembled WGS sequence"/>
</dbReference>
<dbReference type="EMBL" id="JABFIF010000004">
    <property type="protein sequence ID" value="NOH15463.1"/>
    <property type="molecule type" value="Genomic_DNA"/>
</dbReference>
<keyword evidence="1" id="KW-0812">Transmembrane</keyword>
<organism evidence="2 3">
    <name type="scientific">Clostridium cochlearium</name>
    <dbReference type="NCBI Taxonomy" id="1494"/>
    <lineage>
        <taxon>Bacteria</taxon>
        <taxon>Bacillati</taxon>
        <taxon>Bacillota</taxon>
        <taxon>Clostridia</taxon>
        <taxon>Eubacteriales</taxon>
        <taxon>Clostridiaceae</taxon>
        <taxon>Clostridium</taxon>
    </lineage>
</organism>
<keyword evidence="1" id="KW-0472">Membrane</keyword>
<accession>A0A7Y3V684</accession>
<comment type="caution">
    <text evidence="2">The sequence shown here is derived from an EMBL/GenBank/DDBJ whole genome shotgun (WGS) entry which is preliminary data.</text>
</comment>